<keyword evidence="1" id="KW-0472">Membrane</keyword>
<organism evidence="2 3">
    <name type="scientific">Caldanaerobacter subterraneus</name>
    <dbReference type="NCBI Taxonomy" id="911092"/>
    <lineage>
        <taxon>Bacteria</taxon>
        <taxon>Bacillati</taxon>
        <taxon>Bacillota</taxon>
        <taxon>Clostridia</taxon>
        <taxon>Thermoanaerobacterales</taxon>
        <taxon>Thermoanaerobacteraceae</taxon>
        <taxon>Caldanaerobacter</taxon>
    </lineage>
</organism>
<keyword evidence="1" id="KW-1133">Transmembrane helix</keyword>
<dbReference type="RefSeq" id="WP_132039858.1">
    <property type="nucleotide sequence ID" value="NZ_SLWU01000013.1"/>
</dbReference>
<feature type="transmembrane region" description="Helical" evidence="1">
    <location>
        <begin position="6"/>
        <end position="23"/>
    </location>
</feature>
<reference evidence="2 3" key="1">
    <citation type="submission" date="2019-03" db="EMBL/GenBank/DDBJ databases">
        <title>Genomic Encyclopedia of Type Strains, Phase IV (KMG-IV): sequencing the most valuable type-strain genomes for metagenomic binning, comparative biology and taxonomic classification.</title>
        <authorList>
            <person name="Goeker M."/>
        </authorList>
    </citation>
    <scope>NUCLEOTIDE SEQUENCE [LARGE SCALE GENOMIC DNA]</scope>
    <source>
        <strain evidence="2 3">DSM 13054</strain>
    </source>
</reference>
<dbReference type="Proteomes" id="UP000294886">
    <property type="component" value="Unassembled WGS sequence"/>
</dbReference>
<sequence length="117" mass="13635">MKYLLYVILVALITMLLIYVGYIKESTLPDELVNDLYRKSKKKITDYLSKNKSASIPELQDLIKNIKGRVFWSSKQVKVNDPEKFVNFIVDDLYKNGLISIKYEGNRKIVTLKKDTN</sequence>
<gene>
    <name evidence="2" type="ORF">EV203_11369</name>
</gene>
<evidence type="ECO:0000313" key="3">
    <source>
        <dbReference type="Proteomes" id="UP000294886"/>
    </source>
</evidence>
<proteinExistence type="predicted"/>
<protein>
    <submittedName>
        <fullName evidence="2">Uncharacterized protein</fullName>
    </submittedName>
</protein>
<accession>A0A4V2S8H1</accession>
<name>A0A4V2S8H1_9THEO</name>
<dbReference type="EMBL" id="SLWU01000013">
    <property type="protein sequence ID" value="TCO63910.1"/>
    <property type="molecule type" value="Genomic_DNA"/>
</dbReference>
<evidence type="ECO:0000313" key="2">
    <source>
        <dbReference type="EMBL" id="TCO63910.1"/>
    </source>
</evidence>
<comment type="caution">
    <text evidence="2">The sequence shown here is derived from an EMBL/GenBank/DDBJ whole genome shotgun (WGS) entry which is preliminary data.</text>
</comment>
<evidence type="ECO:0000256" key="1">
    <source>
        <dbReference type="SAM" id="Phobius"/>
    </source>
</evidence>
<keyword evidence="1" id="KW-0812">Transmembrane</keyword>
<dbReference type="AlphaFoldDB" id="A0A4V2S8H1"/>